<organism evidence="1 2">
    <name type="scientific">Saprolegnia diclina (strain VS20)</name>
    <dbReference type="NCBI Taxonomy" id="1156394"/>
    <lineage>
        <taxon>Eukaryota</taxon>
        <taxon>Sar</taxon>
        <taxon>Stramenopiles</taxon>
        <taxon>Oomycota</taxon>
        <taxon>Saprolegniomycetes</taxon>
        <taxon>Saprolegniales</taxon>
        <taxon>Saprolegniaceae</taxon>
        <taxon>Saprolegnia</taxon>
    </lineage>
</organism>
<dbReference type="VEuPathDB" id="FungiDB:SDRG_10259"/>
<keyword evidence="2" id="KW-1185">Reference proteome</keyword>
<evidence type="ECO:0000313" key="2">
    <source>
        <dbReference type="Proteomes" id="UP000030762"/>
    </source>
</evidence>
<dbReference type="EMBL" id="JH767165">
    <property type="protein sequence ID" value="EQC32062.1"/>
    <property type="molecule type" value="Genomic_DNA"/>
</dbReference>
<proteinExistence type="predicted"/>
<dbReference type="RefSeq" id="XP_008614464.1">
    <property type="nucleotide sequence ID" value="XM_008616242.1"/>
</dbReference>
<name>T0RPY7_SAPDV</name>
<dbReference type="InParanoid" id="T0RPY7"/>
<dbReference type="GeneID" id="19950986"/>
<accession>T0RPY7</accession>
<dbReference type="AlphaFoldDB" id="T0RPY7"/>
<protein>
    <submittedName>
        <fullName evidence="1">Uncharacterized protein</fullName>
    </submittedName>
</protein>
<dbReference type="OrthoDB" id="79220at2759"/>
<sequence>MMMQAAESTSECACVFAHSSWQHSAHCRWSHCRHCAWRCPIDVTSEAGLVAFADHFRDCAGRAARAHLCDWLASTVRFGASIQDIVGLFPDRGPFHEKHCAIAADVTNFACRELWLPLSAVLGLFFPSLAADLAAATSPSDGVVFSFQDGYGLRMVSFRFEEATPVLAAYFAFVLQLRLTETTRALRASSYLEDDEACIVALTSTTHKTGGRSRRQATKATTWLEFVDARMPPANDRDYVVVCDRTEHDREA</sequence>
<reference evidence="1 2" key="1">
    <citation type="submission" date="2012-04" db="EMBL/GenBank/DDBJ databases">
        <title>The Genome Sequence of Saprolegnia declina VS20.</title>
        <authorList>
            <consortium name="The Broad Institute Genome Sequencing Platform"/>
            <person name="Russ C."/>
            <person name="Nusbaum C."/>
            <person name="Tyler B."/>
            <person name="van West P."/>
            <person name="Dieguez-Uribeondo J."/>
            <person name="de Bruijn I."/>
            <person name="Tripathy S."/>
            <person name="Jiang R."/>
            <person name="Young S.K."/>
            <person name="Zeng Q."/>
            <person name="Gargeya S."/>
            <person name="Fitzgerald M."/>
            <person name="Haas B."/>
            <person name="Abouelleil A."/>
            <person name="Alvarado L."/>
            <person name="Arachchi H.M."/>
            <person name="Berlin A."/>
            <person name="Chapman S.B."/>
            <person name="Goldberg J."/>
            <person name="Griggs A."/>
            <person name="Gujja S."/>
            <person name="Hansen M."/>
            <person name="Howarth C."/>
            <person name="Imamovic A."/>
            <person name="Larimer J."/>
            <person name="McCowen C."/>
            <person name="Montmayeur A."/>
            <person name="Murphy C."/>
            <person name="Neiman D."/>
            <person name="Pearson M."/>
            <person name="Priest M."/>
            <person name="Roberts A."/>
            <person name="Saif S."/>
            <person name="Shea T."/>
            <person name="Sisk P."/>
            <person name="Sykes S."/>
            <person name="Wortman J."/>
            <person name="Nusbaum C."/>
            <person name="Birren B."/>
        </authorList>
    </citation>
    <scope>NUCLEOTIDE SEQUENCE [LARGE SCALE GENOMIC DNA]</scope>
    <source>
        <strain evidence="1 2">VS20</strain>
    </source>
</reference>
<evidence type="ECO:0000313" key="1">
    <source>
        <dbReference type="EMBL" id="EQC32062.1"/>
    </source>
</evidence>
<gene>
    <name evidence="1" type="ORF">SDRG_10259</name>
</gene>
<dbReference type="Proteomes" id="UP000030762">
    <property type="component" value="Unassembled WGS sequence"/>
</dbReference>